<dbReference type="SUPFAM" id="SSF48726">
    <property type="entry name" value="Immunoglobulin"/>
    <property type="match status" value="1"/>
</dbReference>
<dbReference type="EMBL" id="WIXP02000002">
    <property type="protein sequence ID" value="KAF6214775.1"/>
    <property type="molecule type" value="Genomic_DNA"/>
</dbReference>
<feature type="compositionally biased region" description="Acidic residues" evidence="1">
    <location>
        <begin position="74"/>
        <end position="87"/>
    </location>
</feature>
<dbReference type="AlphaFoldDB" id="A0A8S9Y4J0"/>
<name>A0A8S9Y4J0_APOLU</name>
<dbReference type="Pfam" id="PF07679">
    <property type="entry name" value="I-set"/>
    <property type="match status" value="1"/>
</dbReference>
<dbReference type="Proteomes" id="UP000466442">
    <property type="component" value="Unassembled WGS sequence"/>
</dbReference>
<evidence type="ECO:0000256" key="1">
    <source>
        <dbReference type="SAM" id="MobiDB-lite"/>
    </source>
</evidence>
<reference evidence="3" key="1">
    <citation type="journal article" date="2021" name="Mol. Ecol. Resour.">
        <title>Apolygus lucorum genome provides insights into omnivorousness and mesophyll feeding.</title>
        <authorList>
            <person name="Liu Y."/>
            <person name="Liu H."/>
            <person name="Wang H."/>
            <person name="Huang T."/>
            <person name="Liu B."/>
            <person name="Yang B."/>
            <person name="Yin L."/>
            <person name="Li B."/>
            <person name="Zhang Y."/>
            <person name="Zhang S."/>
            <person name="Jiang F."/>
            <person name="Zhang X."/>
            <person name="Ren Y."/>
            <person name="Wang B."/>
            <person name="Wang S."/>
            <person name="Lu Y."/>
            <person name="Wu K."/>
            <person name="Fan W."/>
            <person name="Wang G."/>
        </authorList>
    </citation>
    <scope>NUCLEOTIDE SEQUENCE</scope>
    <source>
        <strain evidence="3">12Hb</strain>
    </source>
</reference>
<evidence type="ECO:0000313" key="4">
    <source>
        <dbReference type="Proteomes" id="UP000466442"/>
    </source>
</evidence>
<dbReference type="OrthoDB" id="10012075at2759"/>
<dbReference type="InterPro" id="IPR013098">
    <property type="entry name" value="Ig_I-set"/>
</dbReference>
<evidence type="ECO:0000313" key="3">
    <source>
        <dbReference type="EMBL" id="KAF6214775.1"/>
    </source>
</evidence>
<accession>A0A8S9Y4J0</accession>
<protein>
    <recommendedName>
        <fullName evidence="2">Immunoglobulin I-set domain-containing protein</fullName>
    </recommendedName>
</protein>
<evidence type="ECO:0000259" key="2">
    <source>
        <dbReference type="Pfam" id="PF07679"/>
    </source>
</evidence>
<comment type="caution">
    <text evidence="3">The sequence shown here is derived from an EMBL/GenBank/DDBJ whole genome shotgun (WGS) entry which is preliminary data.</text>
</comment>
<dbReference type="InterPro" id="IPR036179">
    <property type="entry name" value="Ig-like_dom_sf"/>
</dbReference>
<proteinExistence type="predicted"/>
<organism evidence="3 4">
    <name type="scientific">Apolygus lucorum</name>
    <name type="common">Small green plant bug</name>
    <name type="synonym">Lygocoris lucorum</name>
    <dbReference type="NCBI Taxonomy" id="248454"/>
    <lineage>
        <taxon>Eukaryota</taxon>
        <taxon>Metazoa</taxon>
        <taxon>Ecdysozoa</taxon>
        <taxon>Arthropoda</taxon>
        <taxon>Hexapoda</taxon>
        <taxon>Insecta</taxon>
        <taxon>Pterygota</taxon>
        <taxon>Neoptera</taxon>
        <taxon>Paraneoptera</taxon>
        <taxon>Hemiptera</taxon>
        <taxon>Heteroptera</taxon>
        <taxon>Panheteroptera</taxon>
        <taxon>Cimicomorpha</taxon>
        <taxon>Miridae</taxon>
        <taxon>Mirini</taxon>
        <taxon>Apolygus</taxon>
    </lineage>
</organism>
<feature type="domain" description="Immunoglobulin I-set" evidence="2">
    <location>
        <begin position="19"/>
        <end position="54"/>
    </location>
</feature>
<gene>
    <name evidence="3" type="ORF">GE061_009518</name>
</gene>
<dbReference type="InterPro" id="IPR013783">
    <property type="entry name" value="Ig-like_fold"/>
</dbReference>
<keyword evidence="4" id="KW-1185">Reference proteome</keyword>
<dbReference type="Gene3D" id="2.60.40.10">
    <property type="entry name" value="Immunoglobulins"/>
    <property type="match status" value="1"/>
</dbReference>
<sequence>MIVTSDKYETKVSVRSIFETKMTLKVHHLQKVDVGTYRCIAKNSLGEVERSIRLYEIPGSVTRKAPSTAVVLTEDQEEEEEEEEEAGSAEKALPETPPPHRHHDHQVRANLDEPPPTAASSALPTHRHLLALLALASSSI</sequence>
<feature type="region of interest" description="Disordered" evidence="1">
    <location>
        <begin position="65"/>
        <end position="123"/>
    </location>
</feature>